<dbReference type="Proteomes" id="UP001165082">
    <property type="component" value="Unassembled WGS sequence"/>
</dbReference>
<comment type="caution">
    <text evidence="1">The sequence shown here is derived from an EMBL/GenBank/DDBJ whole genome shotgun (WGS) entry which is preliminary data.</text>
</comment>
<organism evidence="1 2">
    <name type="scientific">Triparma retinervis</name>
    <dbReference type="NCBI Taxonomy" id="2557542"/>
    <lineage>
        <taxon>Eukaryota</taxon>
        <taxon>Sar</taxon>
        <taxon>Stramenopiles</taxon>
        <taxon>Ochrophyta</taxon>
        <taxon>Bolidophyceae</taxon>
        <taxon>Parmales</taxon>
        <taxon>Triparmaceae</taxon>
        <taxon>Triparma</taxon>
    </lineage>
</organism>
<evidence type="ECO:0000313" key="1">
    <source>
        <dbReference type="EMBL" id="GMH49577.1"/>
    </source>
</evidence>
<proteinExistence type="predicted"/>
<keyword evidence="2" id="KW-1185">Reference proteome</keyword>
<protein>
    <submittedName>
        <fullName evidence="1">Uncharacterized protein</fullName>
    </submittedName>
</protein>
<sequence>MTDNYSKYETDGYVVLPLMCTSTAFKKISLAALLNPLGSFIFKDRKTRSTTRTQSPYSGDVPKLMSIVTNTLTKSLHPDMLAEKSIISPVVLTSK</sequence>
<feature type="non-terminal residue" evidence="1">
    <location>
        <position position="1"/>
    </location>
</feature>
<name>A0A9W7DP91_9STRA</name>
<evidence type="ECO:0000313" key="2">
    <source>
        <dbReference type="Proteomes" id="UP001165082"/>
    </source>
</evidence>
<dbReference type="EMBL" id="BRXZ01001914">
    <property type="protein sequence ID" value="GMH49577.1"/>
    <property type="molecule type" value="Genomic_DNA"/>
</dbReference>
<accession>A0A9W7DP91</accession>
<reference evidence="1" key="1">
    <citation type="submission" date="2022-07" db="EMBL/GenBank/DDBJ databases">
        <title>Genome analysis of Parmales, a sister group of diatoms, reveals the evolutionary specialization of diatoms from phago-mixotrophs to photoautotrophs.</title>
        <authorList>
            <person name="Ban H."/>
            <person name="Sato S."/>
            <person name="Yoshikawa S."/>
            <person name="Kazumasa Y."/>
            <person name="Nakamura Y."/>
            <person name="Ichinomiya M."/>
            <person name="Saitoh K."/>
            <person name="Sato N."/>
            <person name="Blanc-Mathieu R."/>
            <person name="Endo H."/>
            <person name="Kuwata A."/>
            <person name="Ogata H."/>
        </authorList>
    </citation>
    <scope>NUCLEOTIDE SEQUENCE</scope>
</reference>
<gene>
    <name evidence="1" type="ORF">TrRE_jg2528</name>
</gene>
<dbReference type="AlphaFoldDB" id="A0A9W7DP91"/>